<comment type="similarity">
    <text evidence="12">Belongs to the ATPase alpha/beta chains family. T3SS ATPase subfamily.</text>
</comment>
<evidence type="ECO:0000256" key="11">
    <source>
        <dbReference type="ARBA" id="ARBA00023310"/>
    </source>
</evidence>
<dbReference type="Proteomes" id="UP000538931">
    <property type="component" value="Unassembled WGS sequence"/>
</dbReference>
<dbReference type="CDD" id="cd18110">
    <property type="entry name" value="ATP-synt_F1_beta_C"/>
    <property type="match status" value="1"/>
</dbReference>
<dbReference type="NCBIfam" id="TIGR01039">
    <property type="entry name" value="atpD"/>
    <property type="match status" value="1"/>
</dbReference>
<evidence type="ECO:0000256" key="3">
    <source>
        <dbReference type="ARBA" id="ARBA00022475"/>
    </source>
</evidence>
<evidence type="ECO:0000256" key="12">
    <source>
        <dbReference type="ARBA" id="ARBA00024342"/>
    </source>
</evidence>
<dbReference type="Gene3D" id="1.10.1140.10">
    <property type="entry name" value="Bovine Mitochondrial F1-atpase, Atp Synthase Beta Chain, Chain D, domain 3"/>
    <property type="match status" value="1"/>
</dbReference>
<evidence type="ECO:0000256" key="10">
    <source>
        <dbReference type="ARBA" id="ARBA00023196"/>
    </source>
</evidence>
<dbReference type="SMART" id="SM00382">
    <property type="entry name" value="AAA"/>
    <property type="match status" value="1"/>
</dbReference>
<dbReference type="InterPro" id="IPR036121">
    <property type="entry name" value="ATPase_F1/V1/A1_a/bsu_N_sf"/>
</dbReference>
<dbReference type="GO" id="GO:0005524">
    <property type="term" value="F:ATP binding"/>
    <property type="evidence" value="ECO:0007669"/>
    <property type="project" value="UniProtKB-UniRule"/>
</dbReference>
<keyword evidence="4 13" id="KW-0547">Nucleotide-binding</keyword>
<dbReference type="CDD" id="cd18115">
    <property type="entry name" value="ATP-synt_F1_beta_N"/>
    <property type="match status" value="1"/>
</dbReference>
<dbReference type="Pfam" id="PF00006">
    <property type="entry name" value="ATP-synt_ab"/>
    <property type="match status" value="1"/>
</dbReference>
<dbReference type="InterPro" id="IPR005722">
    <property type="entry name" value="ATP_synth_F1_bsu"/>
</dbReference>
<evidence type="ECO:0000259" key="14">
    <source>
        <dbReference type="SMART" id="SM00382"/>
    </source>
</evidence>
<dbReference type="HAMAP" id="MF_01347">
    <property type="entry name" value="ATP_synth_beta_bact"/>
    <property type="match status" value="1"/>
</dbReference>
<dbReference type="Gene3D" id="2.40.10.170">
    <property type="match status" value="1"/>
</dbReference>
<dbReference type="InterPro" id="IPR050053">
    <property type="entry name" value="ATPase_alpha/beta_chains"/>
</dbReference>
<evidence type="ECO:0000313" key="16">
    <source>
        <dbReference type="Proteomes" id="UP000538931"/>
    </source>
</evidence>
<comment type="subcellular location">
    <subcellularLocation>
        <location evidence="13">Cell membrane</location>
        <topology evidence="13">Peripheral membrane protein</topology>
    </subcellularLocation>
    <subcellularLocation>
        <location evidence="1">Membrane</location>
        <topology evidence="1">Peripheral membrane protein</topology>
    </subcellularLocation>
</comment>
<evidence type="ECO:0000256" key="1">
    <source>
        <dbReference type="ARBA" id="ARBA00004170"/>
    </source>
</evidence>
<protein>
    <recommendedName>
        <fullName evidence="13">ATP synthase subunit beta</fullName>
        <ecNumber evidence="13">7.1.2.2</ecNumber>
    </recommendedName>
    <alternativeName>
        <fullName evidence="13">ATP synthase F1 sector subunit beta</fullName>
    </alternativeName>
    <alternativeName>
        <fullName evidence="13">F-ATPase subunit beta</fullName>
    </alternativeName>
</protein>
<evidence type="ECO:0000256" key="4">
    <source>
        <dbReference type="ARBA" id="ARBA00022741"/>
    </source>
</evidence>
<dbReference type="InterPro" id="IPR004100">
    <property type="entry name" value="ATPase_F1/V1/A1_a/bsu_N"/>
</dbReference>
<evidence type="ECO:0000313" key="15">
    <source>
        <dbReference type="EMBL" id="MBA4502886.1"/>
    </source>
</evidence>
<name>A0A7W2ABF4_9GAMM</name>
<evidence type="ECO:0000256" key="13">
    <source>
        <dbReference type="HAMAP-Rule" id="MF_01347"/>
    </source>
</evidence>
<dbReference type="PANTHER" id="PTHR15184">
    <property type="entry name" value="ATP SYNTHASE"/>
    <property type="match status" value="1"/>
</dbReference>
<dbReference type="FunFam" id="1.10.1140.10:FF:000001">
    <property type="entry name" value="ATP synthase subunit beta"/>
    <property type="match status" value="1"/>
</dbReference>
<evidence type="ECO:0000256" key="7">
    <source>
        <dbReference type="ARBA" id="ARBA00022967"/>
    </source>
</evidence>
<organism evidence="15 16">
    <name type="scientific">Marinobacterium marinum</name>
    <dbReference type="NCBI Taxonomy" id="2756129"/>
    <lineage>
        <taxon>Bacteria</taxon>
        <taxon>Pseudomonadati</taxon>
        <taxon>Pseudomonadota</taxon>
        <taxon>Gammaproteobacteria</taxon>
        <taxon>Oceanospirillales</taxon>
        <taxon>Oceanospirillaceae</taxon>
        <taxon>Marinobacterium</taxon>
    </lineage>
</organism>
<dbReference type="PANTHER" id="PTHR15184:SF71">
    <property type="entry name" value="ATP SYNTHASE SUBUNIT BETA, MITOCHONDRIAL"/>
    <property type="match status" value="1"/>
</dbReference>
<feature type="domain" description="AAA+ ATPase" evidence="14">
    <location>
        <begin position="140"/>
        <end position="332"/>
    </location>
</feature>
<dbReference type="AlphaFoldDB" id="A0A7W2ABF4"/>
<dbReference type="InterPro" id="IPR055190">
    <property type="entry name" value="ATP-synt_VA_C"/>
</dbReference>
<dbReference type="FunFam" id="3.40.50.300:FF:000004">
    <property type="entry name" value="ATP synthase subunit beta"/>
    <property type="match status" value="1"/>
</dbReference>
<comment type="catalytic activity">
    <reaction evidence="13">
        <text>ATP + H2O + 4 H(+)(in) = ADP + phosphate + 5 H(+)(out)</text>
        <dbReference type="Rhea" id="RHEA:57720"/>
        <dbReference type="ChEBI" id="CHEBI:15377"/>
        <dbReference type="ChEBI" id="CHEBI:15378"/>
        <dbReference type="ChEBI" id="CHEBI:30616"/>
        <dbReference type="ChEBI" id="CHEBI:43474"/>
        <dbReference type="ChEBI" id="CHEBI:456216"/>
        <dbReference type="EC" id="7.1.2.2"/>
    </reaction>
</comment>
<dbReference type="RefSeq" id="WP_181740114.1">
    <property type="nucleotide sequence ID" value="NZ_JACEMT010000051.1"/>
</dbReference>
<keyword evidence="5 13" id="KW-0375">Hydrogen ion transport</keyword>
<dbReference type="InterPro" id="IPR024034">
    <property type="entry name" value="ATPase_F1/V1_b/a_C"/>
</dbReference>
<comment type="function">
    <text evidence="13">Produces ATP from ADP in the presence of a proton gradient across the membrane. The catalytic sites are hosted primarily by the beta subunits.</text>
</comment>
<dbReference type="SUPFAM" id="SSF50615">
    <property type="entry name" value="N-terminal domain of alpha and beta subunits of F1 ATP synthase"/>
    <property type="match status" value="1"/>
</dbReference>
<dbReference type="EMBL" id="JACEMT010000051">
    <property type="protein sequence ID" value="MBA4502886.1"/>
    <property type="molecule type" value="Genomic_DNA"/>
</dbReference>
<dbReference type="Pfam" id="PF22919">
    <property type="entry name" value="ATP-synt_VA_C"/>
    <property type="match status" value="1"/>
</dbReference>
<proteinExistence type="inferred from homology"/>
<evidence type="ECO:0000256" key="6">
    <source>
        <dbReference type="ARBA" id="ARBA00022840"/>
    </source>
</evidence>
<keyword evidence="16" id="KW-1185">Reference proteome</keyword>
<keyword evidence="11 13" id="KW-0066">ATP synthesis</keyword>
<gene>
    <name evidence="13 15" type="primary">atpD</name>
    <name evidence="15" type="ORF">H1S06_10990</name>
</gene>
<keyword evidence="2 13" id="KW-0813">Transport</keyword>
<feature type="binding site" evidence="13">
    <location>
        <begin position="148"/>
        <end position="155"/>
    </location>
    <ligand>
        <name>ATP</name>
        <dbReference type="ChEBI" id="CHEBI:30616"/>
    </ligand>
</feature>
<dbReference type="Pfam" id="PF02874">
    <property type="entry name" value="ATP-synt_ab_N"/>
    <property type="match status" value="1"/>
</dbReference>
<keyword evidence="6 13" id="KW-0067">ATP-binding</keyword>
<evidence type="ECO:0000256" key="8">
    <source>
        <dbReference type="ARBA" id="ARBA00023065"/>
    </source>
</evidence>
<dbReference type="InterPro" id="IPR000194">
    <property type="entry name" value="ATPase_F1/V1/A1_a/bsu_nucl-bd"/>
</dbReference>
<dbReference type="GO" id="GO:0045259">
    <property type="term" value="C:proton-transporting ATP synthase complex"/>
    <property type="evidence" value="ECO:0007669"/>
    <property type="project" value="UniProtKB-KW"/>
</dbReference>
<dbReference type="Gene3D" id="3.40.50.300">
    <property type="entry name" value="P-loop containing nucleotide triphosphate hydrolases"/>
    <property type="match status" value="1"/>
</dbReference>
<dbReference type="CDD" id="cd01133">
    <property type="entry name" value="F1-ATPase_beta_CD"/>
    <property type="match status" value="1"/>
</dbReference>
<accession>A0A7W2ABF4</accession>
<dbReference type="PROSITE" id="PS00152">
    <property type="entry name" value="ATPASE_ALPHA_BETA"/>
    <property type="match status" value="1"/>
</dbReference>
<evidence type="ECO:0000256" key="2">
    <source>
        <dbReference type="ARBA" id="ARBA00022448"/>
    </source>
</evidence>
<evidence type="ECO:0000256" key="5">
    <source>
        <dbReference type="ARBA" id="ARBA00022781"/>
    </source>
</evidence>
<keyword evidence="7 13" id="KW-1278">Translocase</keyword>
<dbReference type="GO" id="GO:0046933">
    <property type="term" value="F:proton-transporting ATP synthase activity, rotational mechanism"/>
    <property type="evidence" value="ECO:0007669"/>
    <property type="project" value="UniProtKB-UniRule"/>
</dbReference>
<dbReference type="SUPFAM" id="SSF52540">
    <property type="entry name" value="P-loop containing nucleoside triphosphate hydrolases"/>
    <property type="match status" value="1"/>
</dbReference>
<keyword evidence="8 13" id="KW-0406">Ion transport</keyword>
<dbReference type="InterPro" id="IPR027417">
    <property type="entry name" value="P-loop_NTPase"/>
</dbReference>
<sequence length="465" mass="50335">MSSGRIVQIIGAVVDVEFPRDSVPKVYDALVVGKTGLTLEVQQQLGDGVVRAIAMGQTEGVSRGLEVSNTGAPVSVPVGTQTLGRIMDVLGNPIDECGPIGEEERMPIHRKAPSYADQSSSNDLLETGIKVIDLVCPFAKGGKVGLFGGAGVGKTVNMMELINNIATQHSGLSVFAGVGERTREGNDFYHEMQEAGVVNVEQFDKSKVAMVYGQMNEPPGNRLRVALTGLTMAEKFRDEGRDVLLFVDNIYRYTLAGTEVSALLGRMPSAVGYQPTLAEEMGVLQERITSTKTGSITSIQAVYVPADDLTDPSPATTFSHLDATVVLSRQIAELGIYPAIDPLDSTSRQLDPLVIGQEHYEIARGVQQTLQRYKELKDIIAILGMDELSEEDKQTVSRARKIQRFLSQPFFVAEVFTGAPGKYVPLKETIRGFTGILNGEYDDLPEQAFYMVGSIDEAVEKAKGL</sequence>
<keyword evidence="10 13" id="KW-0139">CF(1)</keyword>
<reference evidence="15 16" key="1">
    <citation type="submission" date="2020-07" db="EMBL/GenBank/DDBJ databases">
        <title>Bacterium isolated from marien macroalgae.</title>
        <authorList>
            <person name="Zhu K."/>
            <person name="Lu D."/>
            <person name="Du Z."/>
        </authorList>
    </citation>
    <scope>NUCLEOTIDE SEQUENCE [LARGE SCALE GENOMIC DNA]</scope>
    <source>
        <strain evidence="15 16">3-1745</strain>
    </source>
</reference>
<keyword evidence="9 13" id="KW-0472">Membrane</keyword>
<dbReference type="SUPFAM" id="SSF47917">
    <property type="entry name" value="C-terminal domain of alpha and beta subunits of F1 ATP synthase"/>
    <property type="match status" value="1"/>
</dbReference>
<dbReference type="InterPro" id="IPR003593">
    <property type="entry name" value="AAA+_ATPase"/>
</dbReference>
<dbReference type="EC" id="7.1.2.2" evidence="13"/>
<comment type="caution">
    <text evidence="15">The sequence shown here is derived from an EMBL/GenBank/DDBJ whole genome shotgun (WGS) entry which is preliminary data.</text>
</comment>
<keyword evidence="3 13" id="KW-1003">Cell membrane</keyword>
<evidence type="ECO:0000256" key="9">
    <source>
        <dbReference type="ARBA" id="ARBA00023136"/>
    </source>
</evidence>
<dbReference type="InterPro" id="IPR020003">
    <property type="entry name" value="ATPase_a/bsu_AS"/>
</dbReference>
<dbReference type="GO" id="GO:0005886">
    <property type="term" value="C:plasma membrane"/>
    <property type="evidence" value="ECO:0007669"/>
    <property type="project" value="UniProtKB-SubCell"/>
</dbReference>